<keyword evidence="2" id="KW-1185">Reference proteome</keyword>
<name>A0ABU5E7C1_9PROT</name>
<dbReference type="EMBL" id="JAXCLW010000001">
    <property type="protein sequence ID" value="MDY0882059.1"/>
    <property type="molecule type" value="Genomic_DNA"/>
</dbReference>
<comment type="caution">
    <text evidence="1">The sequence shown here is derived from an EMBL/GenBank/DDBJ whole genome shotgun (WGS) entry which is preliminary data.</text>
</comment>
<organism evidence="1 2">
    <name type="scientific">Dongia soli</name>
    <dbReference type="NCBI Taxonomy" id="600628"/>
    <lineage>
        <taxon>Bacteria</taxon>
        <taxon>Pseudomonadati</taxon>
        <taxon>Pseudomonadota</taxon>
        <taxon>Alphaproteobacteria</taxon>
        <taxon>Rhodospirillales</taxon>
        <taxon>Dongiaceae</taxon>
        <taxon>Dongia</taxon>
    </lineage>
</organism>
<dbReference type="Pfam" id="PF07310">
    <property type="entry name" value="PAS_5"/>
    <property type="match status" value="1"/>
</dbReference>
<accession>A0ABU5E7C1</accession>
<protein>
    <submittedName>
        <fullName evidence="1">PAS domain-containing protein</fullName>
    </submittedName>
</protein>
<proteinExistence type="predicted"/>
<dbReference type="InterPro" id="IPR009922">
    <property type="entry name" value="DUF1457"/>
</dbReference>
<dbReference type="RefSeq" id="WP_320507559.1">
    <property type="nucleotide sequence ID" value="NZ_JAXCLW010000001.1"/>
</dbReference>
<evidence type="ECO:0000313" key="1">
    <source>
        <dbReference type="EMBL" id="MDY0882059.1"/>
    </source>
</evidence>
<evidence type="ECO:0000313" key="2">
    <source>
        <dbReference type="Proteomes" id="UP001279642"/>
    </source>
</evidence>
<gene>
    <name evidence="1" type="ORF">SMD27_04325</name>
</gene>
<sequence>MFALIPRDQIRSARIHRLHDYWQAKCAGRAVPDRSDIDPAELTSLLPYLLIAEVEAQPFRVFYRLVGTKVVDMNGAEFTGLYLDEMTGEQYNYIDQGIEAYRRAWSQQCPVYGTYDWPAKSGAIYLVEFCILPVTQAGSAGQFIAIEDWEISDAAAPRHDPPVPFITPARRIDCE</sequence>
<reference evidence="1 2" key="1">
    <citation type="journal article" date="2016" name="Antonie Van Leeuwenhoek">
        <title>Dongia soli sp. nov., isolated from soil from Dokdo, Korea.</title>
        <authorList>
            <person name="Kim D.U."/>
            <person name="Lee H."/>
            <person name="Kim H."/>
            <person name="Kim S.G."/>
            <person name="Ka J.O."/>
        </authorList>
    </citation>
    <scope>NUCLEOTIDE SEQUENCE [LARGE SCALE GENOMIC DNA]</scope>
    <source>
        <strain evidence="1 2">D78</strain>
    </source>
</reference>
<dbReference type="Proteomes" id="UP001279642">
    <property type="component" value="Unassembled WGS sequence"/>
</dbReference>